<evidence type="ECO:0000313" key="4">
    <source>
        <dbReference type="Proteomes" id="UP000078284"/>
    </source>
</evidence>
<feature type="transmembrane region" description="Helical" evidence="1">
    <location>
        <begin position="292"/>
        <end position="318"/>
    </location>
</feature>
<dbReference type="InterPro" id="IPR040283">
    <property type="entry name" value="DDB_G0292058-like"/>
</dbReference>
<gene>
    <name evidence="3" type="ordered locus">AXX17_At2g21020</name>
</gene>
<keyword evidence="1" id="KW-0812">Transmembrane</keyword>
<keyword evidence="2" id="KW-0732">Signal</keyword>
<evidence type="ECO:0008006" key="5">
    <source>
        <dbReference type="Google" id="ProtNLM"/>
    </source>
</evidence>
<feature type="transmembrane region" description="Helical" evidence="1">
    <location>
        <begin position="152"/>
        <end position="176"/>
    </location>
</feature>
<reference evidence="4" key="1">
    <citation type="journal article" date="2016" name="Proc. Natl. Acad. Sci. U.S.A.">
        <title>Chromosome-level assembly of Arabidopsis thaliana Ler reveals the extent of translocation and inversion polymorphisms.</title>
        <authorList>
            <person name="Zapata L."/>
            <person name="Ding J."/>
            <person name="Willing E.M."/>
            <person name="Hartwig B."/>
            <person name="Bezdan D."/>
            <person name="Jiao W.B."/>
            <person name="Patel V."/>
            <person name="Velikkakam James G."/>
            <person name="Koornneef M."/>
            <person name="Ossowski S."/>
            <person name="Schneeberger K."/>
        </authorList>
    </citation>
    <scope>NUCLEOTIDE SEQUENCE [LARGE SCALE GENOMIC DNA]</scope>
    <source>
        <strain evidence="4">cv. Landsberg erecta</strain>
    </source>
</reference>
<evidence type="ECO:0000256" key="1">
    <source>
        <dbReference type="SAM" id="Phobius"/>
    </source>
</evidence>
<evidence type="ECO:0000313" key="3">
    <source>
        <dbReference type="EMBL" id="OAP09393.1"/>
    </source>
</evidence>
<dbReference type="EMBL" id="LUHQ01000002">
    <property type="protein sequence ID" value="OAP09393.1"/>
    <property type="molecule type" value="Genomic_DNA"/>
</dbReference>
<dbReference type="Proteomes" id="UP000078284">
    <property type="component" value="Chromosome 2"/>
</dbReference>
<sequence length="551" mass="60553">MSLLLLLLLFFCCFFASLSISHSHGAGASIIHISPTQPPTASSEKTGSVMKFIVAEAPLLGPAGFNNPQVIEVASVALAAQRTYRKDPLNGFEKYTGGWNISNQHYWASVSYTAVPLFVLAAVWFLGFGICLLVICMCHICHRTNSVGYSKVAYVVSLIFLLIFTVIAIIGCVLLYSGQIRYNKSTTETLEYVMSQADSTISQLRAISDYLASAKQAAVLQVLLPANVQTEIDQIGVKLDSSVATITEKSTSNSNHIRHFLDSVRVALIVVSIVMLVVTFLGLVSSIFGMQVIVYTLVILGWILVTGTFILSGTFLVLHNATADTCVAMSEWVERPSSNTALDEILPCTDNATAQETLMRSREVTGQLVELINTVITNVSNINFSPVFVPMYYNQSGPLLPLLCNPFNHDLTDRSCSPGELDLNNATEAWTSFVCQVSQNGTCTTTGRLTPALYSQMASGVNISTGLIRDAPFLVQLQDCSYAKQTFRDITNDHCPGLQRYGYWVYVGLAILATAVMLSLMFWIIYSRERRHRKEALPEFSESKEIVRVNF</sequence>
<dbReference type="PANTHER" id="PTHR31414:SF13">
    <property type="entry name" value="TRANSMEMBRANE PROTEIN"/>
    <property type="match status" value="1"/>
</dbReference>
<keyword evidence="1" id="KW-1133">Transmembrane helix</keyword>
<proteinExistence type="predicted"/>
<keyword evidence="1" id="KW-0472">Membrane</keyword>
<evidence type="ECO:0000256" key="2">
    <source>
        <dbReference type="SAM" id="SignalP"/>
    </source>
</evidence>
<feature type="chain" id="PRO_5008095323" description="Transmembrane protein" evidence="2">
    <location>
        <begin position="20"/>
        <end position="551"/>
    </location>
</feature>
<name>A0A178VWI3_ARATH</name>
<dbReference type="AlphaFoldDB" id="A0A178VWI3"/>
<feature type="signal peptide" evidence="2">
    <location>
        <begin position="1"/>
        <end position="19"/>
    </location>
</feature>
<dbReference type="PANTHER" id="PTHR31414">
    <property type="entry name" value="TRANSMEMBRANE PROTEIN DDB_G0292058"/>
    <property type="match status" value="1"/>
</dbReference>
<comment type="caution">
    <text evidence="3">The sequence shown here is derived from an EMBL/GenBank/DDBJ whole genome shotgun (WGS) entry which is preliminary data.</text>
</comment>
<feature type="transmembrane region" description="Helical" evidence="1">
    <location>
        <begin position="266"/>
        <end position="285"/>
    </location>
</feature>
<accession>A0A178VWI3</accession>
<feature type="transmembrane region" description="Helical" evidence="1">
    <location>
        <begin position="117"/>
        <end position="140"/>
    </location>
</feature>
<dbReference type="ExpressionAtlas" id="A0A178VWI3">
    <property type="expression patterns" value="baseline and differential"/>
</dbReference>
<protein>
    <recommendedName>
        <fullName evidence="5">Transmembrane protein</fullName>
    </recommendedName>
</protein>
<feature type="transmembrane region" description="Helical" evidence="1">
    <location>
        <begin position="503"/>
        <end position="526"/>
    </location>
</feature>
<organism evidence="3 4">
    <name type="scientific">Arabidopsis thaliana</name>
    <name type="common">Mouse-ear cress</name>
    <dbReference type="NCBI Taxonomy" id="3702"/>
    <lineage>
        <taxon>Eukaryota</taxon>
        <taxon>Viridiplantae</taxon>
        <taxon>Streptophyta</taxon>
        <taxon>Embryophyta</taxon>
        <taxon>Tracheophyta</taxon>
        <taxon>Spermatophyta</taxon>
        <taxon>Magnoliopsida</taxon>
        <taxon>eudicotyledons</taxon>
        <taxon>Gunneridae</taxon>
        <taxon>Pentapetalae</taxon>
        <taxon>rosids</taxon>
        <taxon>malvids</taxon>
        <taxon>Brassicales</taxon>
        <taxon>Brassicaceae</taxon>
        <taxon>Camelineae</taxon>
        <taxon>Arabidopsis</taxon>
    </lineage>
</organism>